<feature type="compositionally biased region" description="Basic and acidic residues" evidence="19">
    <location>
        <begin position="48"/>
        <end position="63"/>
    </location>
</feature>
<evidence type="ECO:0000313" key="23">
    <source>
        <dbReference type="EMBL" id="KAL2086514.1"/>
    </source>
</evidence>
<dbReference type="EMBL" id="JBHFQA010000015">
    <property type="protein sequence ID" value="KAL2086514.1"/>
    <property type="molecule type" value="Genomic_DNA"/>
</dbReference>
<dbReference type="Pfam" id="PF00536">
    <property type="entry name" value="SAM_1"/>
    <property type="match status" value="1"/>
</dbReference>
<feature type="compositionally biased region" description="Low complexity" evidence="19">
    <location>
        <begin position="27"/>
        <end position="43"/>
    </location>
</feature>
<evidence type="ECO:0000259" key="22">
    <source>
        <dbReference type="PROSITE" id="PS50105"/>
    </source>
</evidence>
<keyword evidence="12 20" id="KW-1133">Transmembrane helix</keyword>
<evidence type="ECO:0000256" key="17">
    <source>
        <dbReference type="ARBA" id="ARBA00073013"/>
    </source>
</evidence>
<dbReference type="SMART" id="SM00184">
    <property type="entry name" value="RING"/>
    <property type="match status" value="1"/>
</dbReference>
<dbReference type="PANTHER" id="PTHR15898:SF13">
    <property type="entry name" value="BIFUNCTIONAL APOPTOSIS REGULATOR"/>
    <property type="match status" value="1"/>
</dbReference>
<evidence type="ECO:0000256" key="3">
    <source>
        <dbReference type="ARBA" id="ARBA00012483"/>
    </source>
</evidence>
<evidence type="ECO:0000313" key="24">
    <source>
        <dbReference type="Proteomes" id="UP001591681"/>
    </source>
</evidence>
<protein>
    <recommendedName>
        <fullName evidence="17">Bifunctional apoptosis regulator</fullName>
        <ecNumber evidence="3">2.3.2.27</ecNumber>
    </recommendedName>
</protein>
<sequence>MKGTDTDDDMDAGLFADTEEEEEGLFSSSSSSSSSPPSSSSLSTKPAAVREKNSTGDGGDSHSHSGVSGGGGGGRGGSGITEREFSCHCCYDVLVDPTTLNCGHSFCRHCLAQWWESSHKTECPECRDKWEGFPRVNILLRDAVEKLFPDVVRQRREQIHANPRVAHSVLAFQRHGDEQANRGVANGGQRRGAGGFFSGVLTALSAVAVILLVCHWGSREGVQELLVSKPVSSWSPEDVALWLEHLGPWASLYQDSFHTEQVNGRLLTLLDEEELSRAPFSVLNQAHRRAILEELKRVRSLGVKPPQNLWEYKAVNGGKSLFLLYALKSSPRLTLLYLYLFDYEATFRPFIHTCCPAQRLEKSLDGRPAKTPEEDPNWKQWSEFLVKYALLPYQLIAEFAWDWLGVHYWTSRFVIVNAMLLSVLEGCAFWRLWSRAEIRTLPKKMWSHFWKMLSQGLAFLLLWPMIPQFVCNCLFYWALYFNPIINIDLVVQQLRHPDTQVP</sequence>
<keyword evidence="7" id="KW-0479">Metal-binding</keyword>
<feature type="transmembrane region" description="Helical" evidence="20">
    <location>
        <begin position="453"/>
        <end position="479"/>
    </location>
</feature>
<keyword evidence="9" id="KW-0256">Endoplasmic reticulum</keyword>
<dbReference type="GO" id="GO:0008270">
    <property type="term" value="F:zinc ion binding"/>
    <property type="evidence" value="ECO:0007669"/>
    <property type="project" value="UniProtKB-KW"/>
</dbReference>
<evidence type="ECO:0000256" key="13">
    <source>
        <dbReference type="ARBA" id="ARBA00023136"/>
    </source>
</evidence>
<evidence type="ECO:0000256" key="19">
    <source>
        <dbReference type="SAM" id="MobiDB-lite"/>
    </source>
</evidence>
<feature type="domain" description="SAM" evidence="22">
    <location>
        <begin position="234"/>
        <end position="301"/>
    </location>
</feature>
<proteinExistence type="predicted"/>
<reference evidence="23 24" key="1">
    <citation type="submission" date="2024-09" db="EMBL/GenBank/DDBJ databases">
        <title>A chromosome-level genome assembly of Gray's grenadier anchovy, Coilia grayii.</title>
        <authorList>
            <person name="Fu Z."/>
        </authorList>
    </citation>
    <scope>NUCLEOTIDE SEQUENCE [LARGE SCALE GENOMIC DNA]</scope>
    <source>
        <strain evidence="23">G4</strain>
        <tissue evidence="23">Muscle</tissue>
    </source>
</reference>
<evidence type="ECO:0000256" key="9">
    <source>
        <dbReference type="ARBA" id="ARBA00022824"/>
    </source>
</evidence>
<feature type="region of interest" description="Disordered" evidence="19">
    <location>
        <begin position="1"/>
        <end position="77"/>
    </location>
</feature>
<dbReference type="InterPro" id="IPR001660">
    <property type="entry name" value="SAM"/>
</dbReference>
<evidence type="ECO:0000256" key="15">
    <source>
        <dbReference type="ARBA" id="ARBA00055004"/>
    </source>
</evidence>
<dbReference type="InterPro" id="IPR017907">
    <property type="entry name" value="Znf_RING_CS"/>
</dbReference>
<keyword evidence="11" id="KW-0832">Ubl conjugation</keyword>
<evidence type="ECO:0000256" key="7">
    <source>
        <dbReference type="ARBA" id="ARBA00022723"/>
    </source>
</evidence>
<dbReference type="PANTHER" id="PTHR15898">
    <property type="entry name" value="BIFUNCTIONAL APOPTOSIS REGULATOR"/>
    <property type="match status" value="1"/>
</dbReference>
<evidence type="ECO:0000256" key="20">
    <source>
        <dbReference type="SAM" id="Phobius"/>
    </source>
</evidence>
<dbReference type="Proteomes" id="UP001591681">
    <property type="component" value="Unassembled WGS sequence"/>
</dbReference>
<dbReference type="InterPro" id="IPR013083">
    <property type="entry name" value="Znf_RING/FYVE/PHD"/>
</dbReference>
<dbReference type="GO" id="GO:0005789">
    <property type="term" value="C:endoplasmic reticulum membrane"/>
    <property type="evidence" value="ECO:0007669"/>
    <property type="project" value="UniProtKB-SubCell"/>
</dbReference>
<gene>
    <name evidence="23" type="ORF">ACEWY4_017573</name>
</gene>
<feature type="compositionally biased region" description="Gly residues" evidence="19">
    <location>
        <begin position="67"/>
        <end position="77"/>
    </location>
</feature>
<keyword evidence="8 18" id="KW-0863">Zinc-finger</keyword>
<dbReference type="Pfam" id="PF15227">
    <property type="entry name" value="zf-C3HC4_4"/>
    <property type="match status" value="1"/>
</dbReference>
<feature type="domain" description="RING-type" evidence="21">
    <location>
        <begin position="87"/>
        <end position="127"/>
    </location>
</feature>
<comment type="catalytic activity">
    <reaction evidence="1">
        <text>S-ubiquitinyl-[E2 ubiquitin-conjugating enzyme]-L-cysteine + [acceptor protein]-L-lysine = [E2 ubiquitin-conjugating enzyme]-L-cysteine + N(6)-ubiquitinyl-[acceptor protein]-L-lysine.</text>
        <dbReference type="EC" id="2.3.2.27"/>
    </reaction>
</comment>
<keyword evidence="24" id="KW-1185">Reference proteome</keyword>
<dbReference type="AlphaFoldDB" id="A0ABD1JIE0"/>
<feature type="transmembrane region" description="Helical" evidence="20">
    <location>
        <begin position="413"/>
        <end position="433"/>
    </location>
</feature>
<evidence type="ECO:0000256" key="5">
    <source>
        <dbReference type="ARBA" id="ARBA00022692"/>
    </source>
</evidence>
<evidence type="ECO:0000256" key="14">
    <source>
        <dbReference type="ARBA" id="ARBA00023180"/>
    </source>
</evidence>
<comment type="function">
    <text evidence="15">Membrane-bound E3 ubiquitin ligase that plays a role in several processes including apoptosis regulation or reticulum endoplasmic stress. Has anti-apoptotic activity, both for apoptosis triggered via death-receptors and via mitochondrial factors. Contributes to the dynamic control of IRE1/ERN1 signaling during ER stress by inducing BAX inhibitor 1/TMBIM6 proteasomal degradation. Promotes the activation of TGF-beta signaling by mediating the 'Lys-63'-linked ubiquitination of TGFBR1 which is critical to activate the pathway. Together with NGFR, negatively regulates NF-kappa-B and JNK-related signaling pathways. Promotes the proteasome-mediated degradation of PNPLA3, a protein involveld in lipid metabolism.</text>
</comment>
<evidence type="ECO:0000256" key="6">
    <source>
        <dbReference type="ARBA" id="ARBA00022703"/>
    </source>
</evidence>
<keyword evidence="4" id="KW-0808">Transferase</keyword>
<keyword evidence="5 20" id="KW-0812">Transmembrane</keyword>
<keyword evidence="10" id="KW-0862">Zinc</keyword>
<dbReference type="GO" id="GO:0061630">
    <property type="term" value="F:ubiquitin protein ligase activity"/>
    <property type="evidence" value="ECO:0007669"/>
    <property type="project" value="UniProtKB-EC"/>
</dbReference>
<keyword evidence="14" id="KW-0325">Glycoprotein</keyword>
<accession>A0ABD1JIE0</accession>
<evidence type="ECO:0000256" key="4">
    <source>
        <dbReference type="ARBA" id="ARBA00022679"/>
    </source>
</evidence>
<dbReference type="FunFam" id="3.30.40.10:FF:000331">
    <property type="entry name" value="Bifunctional apoptosis regulator"/>
    <property type="match status" value="1"/>
</dbReference>
<dbReference type="GO" id="GO:0006915">
    <property type="term" value="P:apoptotic process"/>
    <property type="evidence" value="ECO:0007669"/>
    <property type="project" value="UniProtKB-KW"/>
</dbReference>
<dbReference type="SMART" id="SM00454">
    <property type="entry name" value="SAM"/>
    <property type="match status" value="1"/>
</dbReference>
<feature type="compositionally biased region" description="Acidic residues" evidence="19">
    <location>
        <begin position="1"/>
        <end position="24"/>
    </location>
</feature>
<name>A0ABD1JIE0_9TELE</name>
<evidence type="ECO:0000259" key="21">
    <source>
        <dbReference type="PROSITE" id="PS50089"/>
    </source>
</evidence>
<dbReference type="InterPro" id="IPR001841">
    <property type="entry name" value="Znf_RING"/>
</dbReference>
<evidence type="ECO:0000256" key="10">
    <source>
        <dbReference type="ARBA" id="ARBA00022833"/>
    </source>
</evidence>
<evidence type="ECO:0000256" key="11">
    <source>
        <dbReference type="ARBA" id="ARBA00022843"/>
    </source>
</evidence>
<dbReference type="PROSITE" id="PS50089">
    <property type="entry name" value="ZF_RING_2"/>
    <property type="match status" value="1"/>
</dbReference>
<dbReference type="PROSITE" id="PS50105">
    <property type="entry name" value="SAM_DOMAIN"/>
    <property type="match status" value="1"/>
</dbReference>
<dbReference type="Gene3D" id="3.30.40.10">
    <property type="entry name" value="Zinc/RING finger domain, C3HC4 (zinc finger)"/>
    <property type="match status" value="1"/>
</dbReference>
<comment type="subcellular location">
    <subcellularLocation>
        <location evidence="2">Endoplasmic reticulum membrane</location>
        <topology evidence="2">Multi-pass membrane protein</topology>
    </subcellularLocation>
</comment>
<dbReference type="FunFam" id="1.10.150.50:FF:000053">
    <property type="entry name" value="Bifunctional apoptosis regulator"/>
    <property type="match status" value="1"/>
</dbReference>
<feature type="transmembrane region" description="Helical" evidence="20">
    <location>
        <begin position="196"/>
        <end position="216"/>
    </location>
</feature>
<comment type="caution">
    <text evidence="23">The sequence shown here is derived from an EMBL/GenBank/DDBJ whole genome shotgun (WGS) entry which is preliminary data.</text>
</comment>
<evidence type="ECO:0000256" key="2">
    <source>
        <dbReference type="ARBA" id="ARBA00004477"/>
    </source>
</evidence>
<evidence type="ECO:0000256" key="18">
    <source>
        <dbReference type="PROSITE-ProRule" id="PRU00175"/>
    </source>
</evidence>
<keyword evidence="13 20" id="KW-0472">Membrane</keyword>
<dbReference type="SUPFAM" id="SSF47769">
    <property type="entry name" value="SAM/Pointed domain"/>
    <property type="match status" value="1"/>
</dbReference>
<dbReference type="PROSITE" id="PS00518">
    <property type="entry name" value="ZF_RING_1"/>
    <property type="match status" value="1"/>
</dbReference>
<dbReference type="CDD" id="cd16497">
    <property type="entry name" value="RING-HC_BAR"/>
    <property type="match status" value="1"/>
</dbReference>
<keyword evidence="6" id="KW-0053">Apoptosis</keyword>
<evidence type="ECO:0000256" key="12">
    <source>
        <dbReference type="ARBA" id="ARBA00022989"/>
    </source>
</evidence>
<evidence type="ECO:0000256" key="8">
    <source>
        <dbReference type="ARBA" id="ARBA00022771"/>
    </source>
</evidence>
<organism evidence="23 24">
    <name type="scientific">Coilia grayii</name>
    <name type="common">Gray's grenadier anchovy</name>
    <dbReference type="NCBI Taxonomy" id="363190"/>
    <lineage>
        <taxon>Eukaryota</taxon>
        <taxon>Metazoa</taxon>
        <taxon>Chordata</taxon>
        <taxon>Craniata</taxon>
        <taxon>Vertebrata</taxon>
        <taxon>Euteleostomi</taxon>
        <taxon>Actinopterygii</taxon>
        <taxon>Neopterygii</taxon>
        <taxon>Teleostei</taxon>
        <taxon>Clupei</taxon>
        <taxon>Clupeiformes</taxon>
        <taxon>Clupeoidei</taxon>
        <taxon>Engraulidae</taxon>
        <taxon>Coilinae</taxon>
        <taxon>Coilia</taxon>
    </lineage>
</organism>
<dbReference type="Gene3D" id="1.10.150.50">
    <property type="entry name" value="Transcription Factor, Ets-1"/>
    <property type="match status" value="1"/>
</dbReference>
<dbReference type="EC" id="2.3.2.27" evidence="3"/>
<dbReference type="SUPFAM" id="SSF57850">
    <property type="entry name" value="RING/U-box"/>
    <property type="match status" value="1"/>
</dbReference>
<evidence type="ECO:0000256" key="1">
    <source>
        <dbReference type="ARBA" id="ARBA00000900"/>
    </source>
</evidence>
<dbReference type="InterPro" id="IPR013761">
    <property type="entry name" value="SAM/pointed_sf"/>
</dbReference>
<evidence type="ECO:0000256" key="16">
    <source>
        <dbReference type="ARBA" id="ARBA00062081"/>
    </source>
</evidence>
<comment type="subunit">
    <text evidence="16">Interacts with CASP8, BCL2 and BCL2L1 through SAM domain and also with HIP1, IFT57, ESRRBL1 and BCAP31. Interacts with NGFR; this interaction inhibits NF-kappa-B and JNK-related signaling pathways.</text>
</comment>